<sequence>MSNMKPTAEPSRSGKRKGTRSVSTLTPSQLARKRANDREAQRAIRARTKEHIDSLEREIEELRSQQNRDQTIQNLLRRNKALEDELHRRDSLGLRTTDTNDHYQPVFQSSSPPRPSPFGPSVSMYPLMTNVASYGSVHDNTDAWPTSMPRSVPSSASSPSSSEVNDDFSGNNYFSTSAPSTVMERSSIPRNMHSSPVSCISGDGGFDDVKPDFGCQPINMMPVSSNYNYQPWGMYSMQQCQTQVPLEQSHQMSSVGRCTF</sequence>
<evidence type="ECO:0000313" key="1">
    <source>
        <dbReference type="EMBL" id="KAI6092200.1"/>
    </source>
</evidence>
<reference evidence="1 2" key="1">
    <citation type="journal article" date="2022" name="New Phytol.">
        <title>Ecological generalism drives hyperdiversity of secondary metabolite gene clusters in xylarialean endophytes.</title>
        <authorList>
            <person name="Franco M.E.E."/>
            <person name="Wisecaver J.H."/>
            <person name="Arnold A.E."/>
            <person name="Ju Y.M."/>
            <person name="Slot J.C."/>
            <person name="Ahrendt S."/>
            <person name="Moore L.P."/>
            <person name="Eastman K.E."/>
            <person name="Scott K."/>
            <person name="Konkel Z."/>
            <person name="Mondo S.J."/>
            <person name="Kuo A."/>
            <person name="Hayes R.D."/>
            <person name="Haridas S."/>
            <person name="Andreopoulos B."/>
            <person name="Riley R."/>
            <person name="LaButti K."/>
            <person name="Pangilinan J."/>
            <person name="Lipzen A."/>
            <person name="Amirebrahimi M."/>
            <person name="Yan J."/>
            <person name="Adam C."/>
            <person name="Keymanesh K."/>
            <person name="Ng V."/>
            <person name="Louie K."/>
            <person name="Northen T."/>
            <person name="Drula E."/>
            <person name="Henrissat B."/>
            <person name="Hsieh H.M."/>
            <person name="Youens-Clark K."/>
            <person name="Lutzoni F."/>
            <person name="Miadlikowska J."/>
            <person name="Eastwood D.C."/>
            <person name="Hamelin R.C."/>
            <person name="Grigoriev I.V."/>
            <person name="U'Ren J.M."/>
        </authorList>
    </citation>
    <scope>NUCLEOTIDE SEQUENCE [LARGE SCALE GENOMIC DNA]</scope>
    <source>
        <strain evidence="1 2">ER1909</strain>
    </source>
</reference>
<evidence type="ECO:0000313" key="2">
    <source>
        <dbReference type="Proteomes" id="UP001497680"/>
    </source>
</evidence>
<comment type="caution">
    <text evidence="1">The sequence shown here is derived from an EMBL/GenBank/DDBJ whole genome shotgun (WGS) entry which is preliminary data.</text>
</comment>
<dbReference type="EMBL" id="MU394284">
    <property type="protein sequence ID" value="KAI6092200.1"/>
    <property type="molecule type" value="Genomic_DNA"/>
</dbReference>
<protein>
    <submittedName>
        <fullName evidence="1">Uncharacterized protein</fullName>
    </submittedName>
</protein>
<organism evidence="1 2">
    <name type="scientific">Hypoxylon rubiginosum</name>
    <dbReference type="NCBI Taxonomy" id="110542"/>
    <lineage>
        <taxon>Eukaryota</taxon>
        <taxon>Fungi</taxon>
        <taxon>Dikarya</taxon>
        <taxon>Ascomycota</taxon>
        <taxon>Pezizomycotina</taxon>
        <taxon>Sordariomycetes</taxon>
        <taxon>Xylariomycetidae</taxon>
        <taxon>Xylariales</taxon>
        <taxon>Hypoxylaceae</taxon>
        <taxon>Hypoxylon</taxon>
    </lineage>
</organism>
<accession>A0ACC0DJ36</accession>
<dbReference type="Proteomes" id="UP001497680">
    <property type="component" value="Unassembled WGS sequence"/>
</dbReference>
<name>A0ACC0DJ36_9PEZI</name>
<proteinExistence type="predicted"/>
<gene>
    <name evidence="1" type="ORF">F4821DRAFT_254322</name>
</gene>
<keyword evidence="2" id="KW-1185">Reference proteome</keyword>